<keyword evidence="3 4" id="KW-0268">Exocytosis</keyword>
<evidence type="ECO:0000259" key="5">
    <source>
        <dbReference type="Pfam" id="PF15469"/>
    </source>
</evidence>
<sequence length="899" mass="103474">MKHDPFGLSDVSVLKFYNLKDADPSTSWKEASILKRDLPTREKDGSLSSSYAILSELLSQENAFEANATNKIETKDLRDPLESQNRLVTLLDNRQIAESERNKYYINDKKFHSKLFLKNLHSDDSFEALSSSLDHLDRSLKDQSDQLRELVQFNFAKYVRCKSNLDRIYEQFSKWSDGTEGEKGLEVLHVSVDDGMRETMVRLKPLLDAGAKKEQLQAAITYVQENKSLFSLPKLLRRLLDQKDYANLLFEYNKALKIQNRFKGSRDGNPVTMRIWREVDKIMGEYKRVTWDKLLASDATQSPEKFLSLMSRLLDLKVSENPITSWINARLDVFDTSLSQLMSQLLPKIVAAQQRILRDGSEEDVDLTFYPKIKNLTTSSSNAEGIHTFQYAQMSELDLPDTPIVIEMWLLILKLINRLVDFTKSFSECWESIEKFLDGTYQASMVNDKHKDNILGTGTLIGAGHSDYFKLERAESSAVKIRGESIVKRLCDDLLKLFQSSQTSLRADKPAEKEVGEPKNFGFLPPRSNCLACMRYLPRIVEPILKFTTEIAQLKISPSCIDCLRNLDLIIIERSVGAISSTKQRDLSQFHAMDEWTLRKGDDEFFKSTQFPEMVLALQRLSIKTLRDILFSHEKFPILNGVCIISHPSRKLLTGIELQQIISMETVLESILKGAARNKDNPRTPETIMTLANLRYLREDVFPSVLRYFDDCFDWQLSKKNLELFTLLNKMESSILGNYLSDLKVRLRDILEREFNEIDWTEHSSSSFRVADYVIEVLMEIVIVHRETFRISPQIMNRTLEDSQIFISKYLFEAFKPYIGNISSDGMLQATVDLQFLQKVFGNMLQKDAQATILACLQNCFEEDTARMERCLKDTEPIVKANLIKTHLQFAPLKLETSK</sequence>
<feature type="domain" description="Exocyst complex component EXOC2/Sec5 N-terminal" evidence="5">
    <location>
        <begin position="78"/>
        <end position="891"/>
    </location>
</feature>
<accession>A0A1G4KJF6</accession>
<evidence type="ECO:0000256" key="1">
    <source>
        <dbReference type="ARBA" id="ARBA00010578"/>
    </source>
</evidence>
<dbReference type="PANTHER" id="PTHR13043">
    <property type="entry name" value="EXOCYST COMPLEX COMPONENT SEC5"/>
    <property type="match status" value="1"/>
</dbReference>
<dbReference type="Pfam" id="PF15469">
    <property type="entry name" value="Sec5"/>
    <property type="match status" value="1"/>
</dbReference>
<evidence type="ECO:0000256" key="3">
    <source>
        <dbReference type="ARBA" id="ARBA00022483"/>
    </source>
</evidence>
<keyword evidence="7" id="KW-1185">Reference proteome</keyword>
<keyword evidence="4" id="KW-0653">Protein transport</keyword>
<comment type="function">
    <text evidence="4">Component of the exocyst complex involved in the docking of exocytic vesicles with fusion sites on the plasma membrane.</text>
</comment>
<keyword evidence="2 4" id="KW-0813">Transport</keyword>
<organism evidence="6 7">
    <name type="scientific">Lachancea mirantina</name>
    <dbReference type="NCBI Taxonomy" id="1230905"/>
    <lineage>
        <taxon>Eukaryota</taxon>
        <taxon>Fungi</taxon>
        <taxon>Dikarya</taxon>
        <taxon>Ascomycota</taxon>
        <taxon>Saccharomycotina</taxon>
        <taxon>Saccharomycetes</taxon>
        <taxon>Saccharomycetales</taxon>
        <taxon>Saccharomycetaceae</taxon>
        <taxon>Lachancea</taxon>
    </lineage>
</organism>
<comment type="subunit">
    <text evidence="4">Component of the exocyst complex.</text>
</comment>
<evidence type="ECO:0000256" key="2">
    <source>
        <dbReference type="ARBA" id="ARBA00022448"/>
    </source>
</evidence>
<protein>
    <recommendedName>
        <fullName evidence="4">Exocyst complex component SEC5</fullName>
    </recommendedName>
</protein>
<dbReference type="AlphaFoldDB" id="A0A1G4KJF6"/>
<dbReference type="OrthoDB" id="26242at2759"/>
<dbReference type="Proteomes" id="UP000191024">
    <property type="component" value="Chromosome H"/>
</dbReference>
<dbReference type="EMBL" id="LT598468">
    <property type="protein sequence ID" value="SCV04621.1"/>
    <property type="molecule type" value="Genomic_DNA"/>
</dbReference>
<evidence type="ECO:0000313" key="6">
    <source>
        <dbReference type="EMBL" id="SCV04621.1"/>
    </source>
</evidence>
<dbReference type="InterPro" id="IPR039481">
    <property type="entry name" value="EXOC2/Sec5_N_dom"/>
</dbReference>
<comment type="similarity">
    <text evidence="1 4">Belongs to the SEC5 family.</text>
</comment>
<name>A0A1G4KJF6_9SACH</name>
<dbReference type="GO" id="GO:0000145">
    <property type="term" value="C:exocyst"/>
    <property type="evidence" value="ECO:0007669"/>
    <property type="project" value="UniProtKB-UniRule"/>
</dbReference>
<dbReference type="GO" id="GO:0006887">
    <property type="term" value="P:exocytosis"/>
    <property type="evidence" value="ECO:0007669"/>
    <property type="project" value="UniProtKB-KW"/>
</dbReference>
<reference evidence="7" key="1">
    <citation type="submission" date="2016-03" db="EMBL/GenBank/DDBJ databases">
        <authorList>
            <person name="Devillers H."/>
        </authorList>
    </citation>
    <scope>NUCLEOTIDE SEQUENCE [LARGE SCALE GENOMIC DNA]</scope>
</reference>
<dbReference type="GO" id="GO:0015031">
    <property type="term" value="P:protein transport"/>
    <property type="evidence" value="ECO:0007669"/>
    <property type="project" value="UniProtKB-KW"/>
</dbReference>
<gene>
    <name evidence="6" type="ORF">LAMI_0H17590G</name>
</gene>
<dbReference type="PANTHER" id="PTHR13043:SF1">
    <property type="entry name" value="EXOCYST COMPLEX COMPONENT 2"/>
    <property type="match status" value="1"/>
</dbReference>
<proteinExistence type="inferred from homology"/>
<dbReference type="GO" id="GO:0006893">
    <property type="term" value="P:Golgi to plasma membrane transport"/>
    <property type="evidence" value="ECO:0007669"/>
    <property type="project" value="UniProtKB-UniRule"/>
</dbReference>
<evidence type="ECO:0000256" key="4">
    <source>
        <dbReference type="RuleBase" id="RU365069"/>
    </source>
</evidence>
<dbReference type="InterPro" id="IPR029175">
    <property type="entry name" value="EXOC2/Sec5"/>
</dbReference>
<evidence type="ECO:0000313" key="7">
    <source>
        <dbReference type="Proteomes" id="UP000191024"/>
    </source>
</evidence>
<dbReference type="STRING" id="1230905.A0A1G4KJF6"/>